<dbReference type="SUPFAM" id="SSF49464">
    <property type="entry name" value="Carboxypeptidase regulatory domain-like"/>
    <property type="match status" value="1"/>
</dbReference>
<gene>
    <name evidence="1" type="ORF">GCM10010832_25690</name>
</gene>
<protein>
    <recommendedName>
        <fullName evidence="3">Outer membrane receptor proteins, mostly Fe transport</fullName>
    </recommendedName>
</protein>
<comment type="caution">
    <text evidence="1">The sequence shown here is derived from an EMBL/GenBank/DDBJ whole genome shotgun (WGS) entry which is preliminary data.</text>
</comment>
<dbReference type="EMBL" id="BMGM01000014">
    <property type="protein sequence ID" value="GGE44560.1"/>
    <property type="molecule type" value="Genomic_DNA"/>
</dbReference>
<name>A0ABQ1SKP4_9FLAO</name>
<evidence type="ECO:0008006" key="3">
    <source>
        <dbReference type="Google" id="ProtNLM"/>
    </source>
</evidence>
<dbReference type="SUPFAM" id="SSF56935">
    <property type="entry name" value="Porins"/>
    <property type="match status" value="1"/>
</dbReference>
<organism evidence="1 2">
    <name type="scientific">Psychroflexus planctonicus</name>
    <dbReference type="NCBI Taxonomy" id="1526575"/>
    <lineage>
        <taxon>Bacteria</taxon>
        <taxon>Pseudomonadati</taxon>
        <taxon>Bacteroidota</taxon>
        <taxon>Flavobacteriia</taxon>
        <taxon>Flavobacteriales</taxon>
        <taxon>Flavobacteriaceae</taxon>
        <taxon>Psychroflexus</taxon>
    </lineage>
</organism>
<evidence type="ECO:0000313" key="1">
    <source>
        <dbReference type="EMBL" id="GGE44560.1"/>
    </source>
</evidence>
<reference evidence="2" key="1">
    <citation type="journal article" date="2019" name="Int. J. Syst. Evol. Microbiol.">
        <title>The Global Catalogue of Microorganisms (GCM) 10K type strain sequencing project: providing services to taxonomists for standard genome sequencing and annotation.</title>
        <authorList>
            <consortium name="The Broad Institute Genomics Platform"/>
            <consortium name="The Broad Institute Genome Sequencing Center for Infectious Disease"/>
            <person name="Wu L."/>
            <person name="Ma J."/>
        </authorList>
    </citation>
    <scope>NUCLEOTIDE SEQUENCE [LARGE SCALE GENOMIC DNA]</scope>
    <source>
        <strain evidence="2">CGMCC 1.12931</strain>
    </source>
</reference>
<sequence length="876" mass="100975">MSFAQTLTGTVQDSTGIALPYTNLIASPIASPDAQITFSISDELGRYKLELKKAIPYKIEITHMGFSKLTDTLQIEESTTKNYTLIESNESLEDVLVKAEMAVIVKEDTITYRTDQFKTGDERKLRDILKKLPGVEVDREGNVTVNGKPVTKLMVEGKEFFFGDPKLGVNNIPADAVDEVEVLDNYSEVAFLKGLKDSDKMALNIKLKEGKKKFAFGDLAVGGGHQDRYLVNPTLFYYSPKTSVNFIGDFNNAGQKSFSMSDYINFEGGYADMIDRPNAFSIYRDDFAQFLNQQDFVFNQNDFGAGSLSQDLGRNWQLDAYSIINRGIVETQNSSDITYQTGMAEDELRTQESEQEMLFSINKAKLRYDNIKDVDMFIDLLVKTSDADSQSTLNSLTASRENFVVTDQSPRKLDVSKTMSINKQFSYKHTTSINTKLQYVESENTQDWLFNQPVFSNLIPFQPDGDSFNLLQNNRTITRAAQIDVKHYWVLHNFHHIYPVVGTDYFSQYYGSNDAQILQDGSVNSFQEAGFNNDLDFRLLDAYAGFQYKTKIDKLTIRPGLIAHSFHWSTAQFDEAQVNHQKFAFLPELMMKYELNSSEKFNFDYNLRTQFGNVQLFANRLRLANFNSLYRGNEELENQLYHQYRLRYSNFNMFKGLFLNASLNYNRRFQSIRNQTEIEGIDQVNTSIYTDLPENSYSFNSSVSKLIRKLRLGISGGITLSDYSRIINDEVIDYNSNSYNYAFTFSTRFKEKWPNVELRFQQFYNDLSSVAIDNQFVQTSPNINVSYRFLEDFLFKADYQYNHYKNRTQNQSNIFEIGSASLLYGKEDSPWELGIEATNLFDVRFKNNNSVNQFLVNDQQIFIQPRIIMLKLNYRL</sequence>
<accession>A0ABQ1SKP4</accession>
<evidence type="ECO:0000313" key="2">
    <source>
        <dbReference type="Proteomes" id="UP000599179"/>
    </source>
</evidence>
<proteinExistence type="predicted"/>
<keyword evidence="2" id="KW-1185">Reference proteome</keyword>
<dbReference type="Proteomes" id="UP000599179">
    <property type="component" value="Unassembled WGS sequence"/>
</dbReference>
<dbReference type="InterPro" id="IPR008969">
    <property type="entry name" value="CarboxyPept-like_regulatory"/>
</dbReference>